<protein>
    <submittedName>
        <fullName evidence="2">Transcriptional co-activator ADA2-A, putative</fullName>
    </submittedName>
</protein>
<evidence type="ECO:0000256" key="1">
    <source>
        <dbReference type="SAM" id="MobiDB-lite"/>
    </source>
</evidence>
<reference evidence="2" key="1">
    <citation type="submission" date="2013-10" db="EMBL/GenBank/DDBJ databases">
        <title>Genomic analysis of the causative agents of coccidiosis in chickens.</title>
        <authorList>
            <person name="Reid A.J."/>
            <person name="Blake D."/>
            <person name="Billington K."/>
            <person name="Browne H."/>
            <person name="Dunn M."/>
            <person name="Hung S."/>
            <person name="Kawahara F."/>
            <person name="Miranda-Saavedra D."/>
            <person name="Mourier T."/>
            <person name="Nagra H."/>
            <person name="Otto T.D."/>
            <person name="Rawlings N."/>
            <person name="Sanchez A."/>
            <person name="Sanders M."/>
            <person name="Subramaniam C."/>
            <person name="Tay Y."/>
            <person name="Dear P."/>
            <person name="Doerig C."/>
            <person name="Gruber A."/>
            <person name="Parkinson J."/>
            <person name="Shirley M."/>
            <person name="Wan K.L."/>
            <person name="Berriman M."/>
            <person name="Tomley F."/>
            <person name="Pain A."/>
        </authorList>
    </citation>
    <scope>NUCLEOTIDE SEQUENCE [LARGE SCALE GENOMIC DNA]</scope>
    <source>
        <strain evidence="2">Houghton</strain>
    </source>
</reference>
<feature type="region of interest" description="Disordered" evidence="1">
    <location>
        <begin position="24"/>
        <end position="51"/>
    </location>
</feature>
<gene>
    <name evidence="2" type="ORF">EPH_0035950</name>
</gene>
<accession>U6G5I3</accession>
<name>U6G5I3_9EIME</name>
<evidence type="ECO:0000313" key="2">
    <source>
        <dbReference type="EMBL" id="CDI74767.1"/>
    </source>
</evidence>
<dbReference type="OrthoDB" id="270417at2759"/>
<reference evidence="2" key="2">
    <citation type="submission" date="2013-10" db="EMBL/GenBank/DDBJ databases">
        <authorList>
            <person name="Aslett M."/>
        </authorList>
    </citation>
    <scope>NUCLEOTIDE SEQUENCE [LARGE SCALE GENOMIC DNA]</scope>
    <source>
        <strain evidence="2">Houghton</strain>
    </source>
</reference>
<dbReference type="AlphaFoldDB" id="U6G5I3"/>
<dbReference type="Proteomes" id="UP000018201">
    <property type="component" value="Unassembled WGS sequence"/>
</dbReference>
<proteinExistence type="predicted"/>
<organism evidence="2 3">
    <name type="scientific">Eimeria praecox</name>
    <dbReference type="NCBI Taxonomy" id="51316"/>
    <lineage>
        <taxon>Eukaryota</taxon>
        <taxon>Sar</taxon>
        <taxon>Alveolata</taxon>
        <taxon>Apicomplexa</taxon>
        <taxon>Conoidasida</taxon>
        <taxon>Coccidia</taxon>
        <taxon>Eucoccidiorida</taxon>
        <taxon>Eimeriorina</taxon>
        <taxon>Eimeriidae</taxon>
        <taxon>Eimeria</taxon>
    </lineage>
</organism>
<dbReference type="EMBL" id="HG690531">
    <property type="protein sequence ID" value="CDI74767.1"/>
    <property type="molecule type" value="Genomic_DNA"/>
</dbReference>
<dbReference type="VEuPathDB" id="ToxoDB:EPH_0035950"/>
<sequence length="111" mass="11505">MDAVVHRVGQLYDFHLNMWQFTSSPQGLGGAPEAPKALTGAPTDGGQQTHIGEQEKEAVQLPQFVQPGVYRQFGGSGDEQLHAAAAAASPAAAVPTTSSAAAVAAEQQQQH</sequence>
<evidence type="ECO:0000313" key="3">
    <source>
        <dbReference type="Proteomes" id="UP000018201"/>
    </source>
</evidence>
<keyword evidence="3" id="KW-1185">Reference proteome</keyword>